<feature type="compositionally biased region" description="Low complexity" evidence="1">
    <location>
        <begin position="45"/>
        <end position="59"/>
    </location>
</feature>
<dbReference type="STRING" id="1037660.A0A066VU28"/>
<dbReference type="InParanoid" id="A0A066VU28"/>
<accession>A0A066VU28</accession>
<dbReference type="InterPro" id="IPR012816">
    <property type="entry name" value="NADAR"/>
</dbReference>
<evidence type="ECO:0000313" key="3">
    <source>
        <dbReference type="EMBL" id="KDN43773.1"/>
    </source>
</evidence>
<gene>
    <name evidence="3" type="ORF">K437DRAFT_236974</name>
</gene>
<feature type="region of interest" description="Disordered" evidence="1">
    <location>
        <begin position="1"/>
        <end position="221"/>
    </location>
</feature>
<dbReference type="EMBL" id="JMSN01000058">
    <property type="protein sequence ID" value="KDN43773.1"/>
    <property type="molecule type" value="Genomic_DNA"/>
</dbReference>
<dbReference type="CDD" id="cd15457">
    <property type="entry name" value="NADAR"/>
    <property type="match status" value="1"/>
</dbReference>
<dbReference type="RefSeq" id="XP_013242488.1">
    <property type="nucleotide sequence ID" value="XM_013387034.1"/>
</dbReference>
<feature type="domain" description="NADAR" evidence="2">
    <location>
        <begin position="230"/>
        <end position="380"/>
    </location>
</feature>
<dbReference type="HOGENOM" id="CLU_700542_0_0_1"/>
<dbReference type="NCBIfam" id="TIGR02464">
    <property type="entry name" value="ribofla_fusion"/>
    <property type="match status" value="1"/>
</dbReference>
<feature type="compositionally biased region" description="Polar residues" evidence="1">
    <location>
        <begin position="154"/>
        <end position="166"/>
    </location>
</feature>
<dbReference type="Proteomes" id="UP000027361">
    <property type="component" value="Unassembled WGS sequence"/>
</dbReference>
<feature type="compositionally biased region" description="Acidic residues" evidence="1">
    <location>
        <begin position="207"/>
        <end position="216"/>
    </location>
</feature>
<organism evidence="3 4">
    <name type="scientific">Tilletiaria anomala (strain ATCC 24038 / CBS 436.72 / UBC 951)</name>
    <dbReference type="NCBI Taxonomy" id="1037660"/>
    <lineage>
        <taxon>Eukaryota</taxon>
        <taxon>Fungi</taxon>
        <taxon>Dikarya</taxon>
        <taxon>Basidiomycota</taxon>
        <taxon>Ustilaginomycotina</taxon>
        <taxon>Exobasidiomycetes</taxon>
        <taxon>Georgefischeriales</taxon>
        <taxon>Tilletiariaceae</taxon>
        <taxon>Tilletiaria</taxon>
    </lineage>
</organism>
<dbReference type="Pfam" id="PF08719">
    <property type="entry name" value="NADAR"/>
    <property type="match status" value="1"/>
</dbReference>
<proteinExistence type="predicted"/>
<sequence length="394" mass="41764">MSTVKSISRIFKGKRRATSTVAGDTHPSSPPPAEQVHTDASQNGAASTSTSHTLSASRSLFSPGANLRITSSALHSRRAADDIEPSPSSSAQQQDERAQRTDQTTPPPPPAADADEASSASLSREKGAGVVSLPGSRRTSLAGPSPGANGWDGGSQQQQPRLNGSTDADADRAAVRRDGPIPPSGGAKQRTVAWRADVSASSKGDDGDANTDEENAQDQGKGRILDAIEFYHQGAPYFWLSNSSEHAVVLDGVKYPTAEHLFQASKFPHRPDLAARIRKAPSPNAALRLARTHVQQVRPGWIRDGINVASMRQILLLKFTQHSVLRDQLLQTGDACLIEAAPNEVFWGSGLALGHGSLTGNYRGRNEKGKALMRTRDTLRVTAGLGWGSAALTV</sequence>
<dbReference type="GeneID" id="25262941"/>
<keyword evidence="4" id="KW-1185">Reference proteome</keyword>
<dbReference type="Gene3D" id="1.10.357.40">
    <property type="entry name" value="YbiA-like"/>
    <property type="match status" value="1"/>
</dbReference>
<comment type="caution">
    <text evidence="3">The sequence shown here is derived from an EMBL/GenBank/DDBJ whole genome shotgun (WGS) entry which is preliminary data.</text>
</comment>
<dbReference type="AlphaFoldDB" id="A0A066VU28"/>
<protein>
    <submittedName>
        <fullName evidence="3">DUF1768-domain-containing protein</fullName>
    </submittedName>
</protein>
<evidence type="ECO:0000256" key="1">
    <source>
        <dbReference type="SAM" id="MobiDB-lite"/>
    </source>
</evidence>
<dbReference type="OrthoDB" id="206452at2759"/>
<name>A0A066VU28_TILAU</name>
<feature type="compositionally biased region" description="Basic and acidic residues" evidence="1">
    <location>
        <begin position="169"/>
        <end position="179"/>
    </location>
</feature>
<reference evidence="3 4" key="1">
    <citation type="submission" date="2014-05" db="EMBL/GenBank/DDBJ databases">
        <title>Draft genome sequence of a rare smut relative, Tilletiaria anomala UBC 951.</title>
        <authorList>
            <consortium name="DOE Joint Genome Institute"/>
            <person name="Toome M."/>
            <person name="Kuo A."/>
            <person name="Henrissat B."/>
            <person name="Lipzen A."/>
            <person name="Tritt A."/>
            <person name="Yoshinaga Y."/>
            <person name="Zane M."/>
            <person name="Barry K."/>
            <person name="Grigoriev I.V."/>
            <person name="Spatafora J.W."/>
            <person name="Aimea M.C."/>
        </authorList>
    </citation>
    <scope>NUCLEOTIDE SEQUENCE [LARGE SCALE GENOMIC DNA]</scope>
    <source>
        <strain evidence="3 4">UBC 951</strain>
    </source>
</reference>
<dbReference type="InterPro" id="IPR037238">
    <property type="entry name" value="YbiA-like_sf"/>
</dbReference>
<dbReference type="SUPFAM" id="SSF143990">
    <property type="entry name" value="YbiA-like"/>
    <property type="match status" value="1"/>
</dbReference>
<evidence type="ECO:0000313" key="4">
    <source>
        <dbReference type="Proteomes" id="UP000027361"/>
    </source>
</evidence>
<evidence type="ECO:0000259" key="2">
    <source>
        <dbReference type="Pfam" id="PF08719"/>
    </source>
</evidence>